<name>A0A9N9PGP9_9GLOM</name>
<sequence>SDNKSKNMNIKDQVSNKEYLYKKSKKLEDEIDENEYVANFNNYINK</sequence>
<protein>
    <submittedName>
        <fullName evidence="1">1792_t:CDS:1</fullName>
    </submittedName>
</protein>
<proteinExistence type="predicted"/>
<feature type="non-terminal residue" evidence="1">
    <location>
        <position position="1"/>
    </location>
</feature>
<keyword evidence="2" id="KW-1185">Reference proteome</keyword>
<dbReference type="Proteomes" id="UP000789759">
    <property type="component" value="Unassembled WGS sequence"/>
</dbReference>
<dbReference type="EMBL" id="CAJVQA010047666">
    <property type="protein sequence ID" value="CAG8819188.1"/>
    <property type="molecule type" value="Genomic_DNA"/>
</dbReference>
<evidence type="ECO:0000313" key="2">
    <source>
        <dbReference type="Proteomes" id="UP000789759"/>
    </source>
</evidence>
<reference evidence="1" key="1">
    <citation type="submission" date="2021-06" db="EMBL/GenBank/DDBJ databases">
        <authorList>
            <person name="Kallberg Y."/>
            <person name="Tangrot J."/>
            <person name="Rosling A."/>
        </authorList>
    </citation>
    <scope>NUCLEOTIDE SEQUENCE</scope>
    <source>
        <strain evidence="1">FL966</strain>
    </source>
</reference>
<accession>A0A9N9PGP9</accession>
<dbReference type="AlphaFoldDB" id="A0A9N9PGP9"/>
<gene>
    <name evidence="1" type="ORF">CPELLU_LOCUS19510</name>
</gene>
<evidence type="ECO:0000313" key="1">
    <source>
        <dbReference type="EMBL" id="CAG8819188.1"/>
    </source>
</evidence>
<comment type="caution">
    <text evidence="1">The sequence shown here is derived from an EMBL/GenBank/DDBJ whole genome shotgun (WGS) entry which is preliminary data.</text>
</comment>
<organism evidence="1 2">
    <name type="scientific">Cetraspora pellucida</name>
    <dbReference type="NCBI Taxonomy" id="1433469"/>
    <lineage>
        <taxon>Eukaryota</taxon>
        <taxon>Fungi</taxon>
        <taxon>Fungi incertae sedis</taxon>
        <taxon>Mucoromycota</taxon>
        <taxon>Glomeromycotina</taxon>
        <taxon>Glomeromycetes</taxon>
        <taxon>Diversisporales</taxon>
        <taxon>Gigasporaceae</taxon>
        <taxon>Cetraspora</taxon>
    </lineage>
</organism>